<dbReference type="EMBL" id="BMAW01097073">
    <property type="protein sequence ID" value="GFS77768.1"/>
    <property type="molecule type" value="Genomic_DNA"/>
</dbReference>
<evidence type="ECO:0000313" key="2">
    <source>
        <dbReference type="EMBL" id="GFS77768.1"/>
    </source>
</evidence>
<name>A0A8X6T3T9_NEPPI</name>
<protein>
    <submittedName>
        <fullName evidence="2">Uncharacterized protein</fullName>
    </submittedName>
</protein>
<evidence type="ECO:0000313" key="3">
    <source>
        <dbReference type="Proteomes" id="UP000887013"/>
    </source>
</evidence>
<keyword evidence="3" id="KW-1185">Reference proteome</keyword>
<dbReference type="AlphaFoldDB" id="A0A8X6T3T9"/>
<evidence type="ECO:0000256" key="1">
    <source>
        <dbReference type="SAM" id="MobiDB-lite"/>
    </source>
</evidence>
<proteinExistence type="predicted"/>
<accession>A0A8X6T3T9</accession>
<organism evidence="2 3">
    <name type="scientific">Nephila pilipes</name>
    <name type="common">Giant wood spider</name>
    <name type="synonym">Nephila maculata</name>
    <dbReference type="NCBI Taxonomy" id="299642"/>
    <lineage>
        <taxon>Eukaryota</taxon>
        <taxon>Metazoa</taxon>
        <taxon>Ecdysozoa</taxon>
        <taxon>Arthropoda</taxon>
        <taxon>Chelicerata</taxon>
        <taxon>Arachnida</taxon>
        <taxon>Araneae</taxon>
        <taxon>Araneomorphae</taxon>
        <taxon>Entelegynae</taxon>
        <taxon>Araneoidea</taxon>
        <taxon>Nephilidae</taxon>
        <taxon>Nephila</taxon>
    </lineage>
</organism>
<sequence length="152" mass="17088">MLTVPTCKSISAYKKRDQKIRTTKLSIRDYAWKRGFSEHRSAEVLDIGEDNSTGSSSRQETTEYGSTPSIAKNLAINGRELLVAIVVCCHRGKIQERVNSTGPMNKRRQNTVYANQKNVRVICPIFDRGRSVNSSALLTVSMITISLSYFRI</sequence>
<gene>
    <name evidence="2" type="ORF">NPIL_425031</name>
</gene>
<feature type="region of interest" description="Disordered" evidence="1">
    <location>
        <begin position="43"/>
        <end position="65"/>
    </location>
</feature>
<dbReference type="Proteomes" id="UP000887013">
    <property type="component" value="Unassembled WGS sequence"/>
</dbReference>
<reference evidence="2" key="1">
    <citation type="submission" date="2020-08" db="EMBL/GenBank/DDBJ databases">
        <title>Multicomponent nature underlies the extraordinary mechanical properties of spider dragline silk.</title>
        <authorList>
            <person name="Kono N."/>
            <person name="Nakamura H."/>
            <person name="Mori M."/>
            <person name="Yoshida Y."/>
            <person name="Ohtoshi R."/>
            <person name="Malay A.D."/>
            <person name="Moran D.A.P."/>
            <person name="Tomita M."/>
            <person name="Numata K."/>
            <person name="Arakawa K."/>
        </authorList>
    </citation>
    <scope>NUCLEOTIDE SEQUENCE</scope>
</reference>
<comment type="caution">
    <text evidence="2">The sequence shown here is derived from an EMBL/GenBank/DDBJ whole genome shotgun (WGS) entry which is preliminary data.</text>
</comment>
<feature type="compositionally biased region" description="Polar residues" evidence="1">
    <location>
        <begin position="50"/>
        <end position="65"/>
    </location>
</feature>